<feature type="active site" description="Proton donor/acceptor" evidence="7">
    <location>
        <position position="312"/>
    </location>
</feature>
<evidence type="ECO:0000313" key="12">
    <source>
        <dbReference type="Proteomes" id="UP001295740"/>
    </source>
</evidence>
<keyword evidence="5 8" id="KW-0862">Zinc</keyword>
<keyword evidence="6 9" id="KW-0456">Lyase</keyword>
<dbReference type="GO" id="GO:0004462">
    <property type="term" value="F:lactoylglutathione lyase activity"/>
    <property type="evidence" value="ECO:0007669"/>
    <property type="project" value="UniProtKB-UniRule"/>
</dbReference>
<dbReference type="NCBIfam" id="TIGR00068">
    <property type="entry name" value="glyox_I"/>
    <property type="match status" value="2"/>
</dbReference>
<evidence type="ECO:0000256" key="6">
    <source>
        <dbReference type="ARBA" id="ARBA00023239"/>
    </source>
</evidence>
<dbReference type="InterPro" id="IPR004361">
    <property type="entry name" value="Glyoxalase_1"/>
</dbReference>
<comment type="pathway">
    <text evidence="1 9">Secondary metabolite metabolism; methylglyoxal degradation; (R)-lactate from methylglyoxal: step 1/2.</text>
</comment>
<evidence type="ECO:0000256" key="1">
    <source>
        <dbReference type="ARBA" id="ARBA00005008"/>
    </source>
</evidence>
<sequence length="325" mass="36912">MATTTDTKNYKFNHSMLRVKDPKASVKFYEFLGMSVVKKLQFPDAKFDLYFLSYDSPKALSHGNSTFDREGVIELTHNYGTEDDANFKVNNGNAEPHRGFGHVCISVDHIQAACQRIEDAGYRFQKKLTDGRMKHIAFALDPDGYWVEIISKMIGSKGADDPEEKGQQTDPGTYRMNHTMIRVKDAEKSLKFYQDVLGMNLFRTVEQSAAGFNLYFLGYPGSKGVPENGFTADYEGLLELTWNYGTEKDDSFKYHDGNAEPQGFGHICVSVDNIDAACSRFESMDCNWKKRLTDGRMKNVAFLLDPDGYWVEVVQNERFAGKENF</sequence>
<dbReference type="InterPro" id="IPR037523">
    <property type="entry name" value="VOC_core"/>
</dbReference>
<proteinExistence type="inferred from homology"/>
<dbReference type="EMBL" id="CAUWAG010000007">
    <property type="protein sequence ID" value="CAJ2504845.1"/>
    <property type="molecule type" value="Genomic_DNA"/>
</dbReference>
<dbReference type="InterPro" id="IPR004360">
    <property type="entry name" value="Glyas_Fos-R_dOase_dom"/>
</dbReference>
<dbReference type="InterPro" id="IPR029068">
    <property type="entry name" value="Glyas_Bleomycin-R_OHBP_Dase"/>
</dbReference>
<comment type="catalytic activity">
    <reaction evidence="9">
        <text>(R)-S-lactoylglutathione = methylglyoxal + glutathione</text>
        <dbReference type="Rhea" id="RHEA:19069"/>
        <dbReference type="ChEBI" id="CHEBI:17158"/>
        <dbReference type="ChEBI" id="CHEBI:57474"/>
        <dbReference type="ChEBI" id="CHEBI:57925"/>
        <dbReference type="EC" id="4.4.1.5"/>
    </reaction>
</comment>
<gene>
    <name evidence="11" type="ORF">KHLLAP_LOCUS5313</name>
</gene>
<dbReference type="PANTHER" id="PTHR10374:SF30">
    <property type="entry name" value="LACTOYLGLUTATHIONE LYASE"/>
    <property type="match status" value="1"/>
</dbReference>
<dbReference type="SUPFAM" id="SSF54593">
    <property type="entry name" value="Glyoxalase/Bleomycin resistance protein/Dihydroxybiphenyl dioxygenase"/>
    <property type="match status" value="2"/>
</dbReference>
<comment type="function">
    <text evidence="9">Catalyzes the conversion of hemimercaptal, formed from methylglyoxal and glutathione, to S-lactoylglutathione.</text>
</comment>
<dbReference type="GO" id="GO:0046872">
    <property type="term" value="F:metal ion binding"/>
    <property type="evidence" value="ECO:0007669"/>
    <property type="project" value="UniProtKB-UniRule"/>
</dbReference>
<evidence type="ECO:0000256" key="2">
    <source>
        <dbReference type="ARBA" id="ARBA00010363"/>
    </source>
</evidence>
<evidence type="ECO:0000256" key="3">
    <source>
        <dbReference type="ARBA" id="ARBA00012081"/>
    </source>
</evidence>
<dbReference type="PROSITE" id="PS51819">
    <property type="entry name" value="VOC"/>
    <property type="match status" value="2"/>
</dbReference>
<evidence type="ECO:0000256" key="8">
    <source>
        <dbReference type="PIRSR" id="PIRSR604361-3"/>
    </source>
</evidence>
<accession>A0AAI8YHA9</accession>
<dbReference type="Proteomes" id="UP001295740">
    <property type="component" value="Unassembled WGS sequence"/>
</dbReference>
<feature type="binding site" evidence="8">
    <location>
        <position position="239"/>
    </location>
    <ligand>
        <name>Zn(2+)</name>
        <dbReference type="ChEBI" id="CHEBI:29105"/>
        <note>ligand shared between dimeric partners</note>
    </ligand>
</feature>
<comment type="caution">
    <text evidence="11">The sequence shown here is derived from an EMBL/GenBank/DDBJ whole genome shotgun (WGS) entry which is preliminary data.</text>
</comment>
<dbReference type="PROSITE" id="PS00935">
    <property type="entry name" value="GLYOXALASE_I_2"/>
    <property type="match status" value="1"/>
</dbReference>
<feature type="domain" description="VOC" evidence="10">
    <location>
        <begin position="175"/>
        <end position="316"/>
    </location>
</feature>
<dbReference type="Gene3D" id="3.10.180.10">
    <property type="entry name" value="2,3-Dihydroxybiphenyl 1,2-Dioxygenase, domain 1"/>
    <property type="match status" value="2"/>
</dbReference>
<dbReference type="Pfam" id="PF00903">
    <property type="entry name" value="Glyoxalase"/>
    <property type="match status" value="2"/>
</dbReference>
<evidence type="ECO:0000256" key="7">
    <source>
        <dbReference type="PIRSR" id="PIRSR604361-1"/>
    </source>
</evidence>
<dbReference type="InterPro" id="IPR018146">
    <property type="entry name" value="Glyoxalase_1_CS"/>
</dbReference>
<dbReference type="AlphaFoldDB" id="A0AAI8YHA9"/>
<reference evidence="11" key="1">
    <citation type="submission" date="2023-10" db="EMBL/GenBank/DDBJ databases">
        <authorList>
            <person name="Hackl T."/>
        </authorList>
    </citation>
    <scope>NUCLEOTIDE SEQUENCE</scope>
</reference>
<evidence type="ECO:0000259" key="10">
    <source>
        <dbReference type="PROSITE" id="PS51819"/>
    </source>
</evidence>
<evidence type="ECO:0000256" key="4">
    <source>
        <dbReference type="ARBA" id="ARBA00022723"/>
    </source>
</evidence>
<comment type="cofactor">
    <cofactor evidence="8">
        <name>Zn(2+)</name>
        <dbReference type="ChEBI" id="CHEBI:29105"/>
    </cofactor>
    <text evidence="8">Binds 1 zinc ion per subunit. In the homodimer, two zinc ions are bound between subunits.</text>
</comment>
<feature type="binding site" evidence="8">
    <location>
        <position position="266"/>
    </location>
    <ligand>
        <name>Zn(2+)</name>
        <dbReference type="ChEBI" id="CHEBI:29105"/>
        <note>ligand shared between dimeric partners</note>
    </ligand>
</feature>
<keyword evidence="12" id="KW-1185">Reference proteome</keyword>
<protein>
    <recommendedName>
        <fullName evidence="3 9">Lactoylglutathione lyase</fullName>
        <ecNumber evidence="3 9">4.4.1.5</ecNumber>
    </recommendedName>
    <alternativeName>
        <fullName evidence="9">Glyoxalase I</fullName>
    </alternativeName>
</protein>
<dbReference type="CDD" id="cd07233">
    <property type="entry name" value="GlxI_Zn"/>
    <property type="match status" value="2"/>
</dbReference>
<name>A0AAI8YHA9_9PEZI</name>
<evidence type="ECO:0000256" key="5">
    <source>
        <dbReference type="ARBA" id="ARBA00022833"/>
    </source>
</evidence>
<evidence type="ECO:0000256" key="9">
    <source>
        <dbReference type="RuleBase" id="RU361179"/>
    </source>
</evidence>
<comment type="similarity">
    <text evidence="2 9">Belongs to the glyoxalase I family.</text>
</comment>
<dbReference type="PROSITE" id="PS00934">
    <property type="entry name" value="GLYOXALASE_I_1"/>
    <property type="match status" value="1"/>
</dbReference>
<dbReference type="PANTHER" id="PTHR10374">
    <property type="entry name" value="LACTOYLGLUTATHIONE LYASE GLYOXALASE I"/>
    <property type="match status" value="1"/>
</dbReference>
<evidence type="ECO:0000313" key="11">
    <source>
        <dbReference type="EMBL" id="CAJ2504845.1"/>
    </source>
</evidence>
<dbReference type="EC" id="4.4.1.5" evidence="3 9"/>
<organism evidence="11 12">
    <name type="scientific">Anthostomella pinea</name>
    <dbReference type="NCBI Taxonomy" id="933095"/>
    <lineage>
        <taxon>Eukaryota</taxon>
        <taxon>Fungi</taxon>
        <taxon>Dikarya</taxon>
        <taxon>Ascomycota</taxon>
        <taxon>Pezizomycotina</taxon>
        <taxon>Sordariomycetes</taxon>
        <taxon>Xylariomycetidae</taxon>
        <taxon>Xylariales</taxon>
        <taxon>Xylariaceae</taxon>
        <taxon>Anthostomella</taxon>
    </lineage>
</organism>
<feature type="binding site" evidence="8">
    <location>
        <position position="312"/>
    </location>
    <ligand>
        <name>Zn(2+)</name>
        <dbReference type="ChEBI" id="CHEBI:29105"/>
        <note>ligand shared between dimeric partners</note>
    </ligand>
</feature>
<feature type="domain" description="VOC" evidence="10">
    <location>
        <begin position="11"/>
        <end position="152"/>
    </location>
</feature>
<keyword evidence="4 8" id="KW-0479">Metal-binding</keyword>